<protein>
    <recommendedName>
        <fullName evidence="3">Carboxypeptidase regulatory-like domain-containing protein</fullName>
    </recommendedName>
</protein>
<keyword evidence="2" id="KW-1185">Reference proteome</keyword>
<evidence type="ECO:0000313" key="2">
    <source>
        <dbReference type="Proteomes" id="UP000800981"/>
    </source>
</evidence>
<sequence length="154" mass="16550">MADKDKVSLDDLALLAQVRAAIEEYDPVPPNVLSAARASLTWRTVDAELAELIEDSALATASVRSSGPRSLVFESPVATVVVEVEPKNGSRRLTGQIVLPRAAQVEVRHVGGRTDVEADAQGRFAIESVPAGRLSLLCRFAEESRDLVTSWVTV</sequence>
<name>A0ABX0GTH4_9ACTN</name>
<accession>A0ABX0GTH4</accession>
<dbReference type="RefSeq" id="WP_166280757.1">
    <property type="nucleotide sequence ID" value="NZ_JAANNP010000003.1"/>
</dbReference>
<comment type="caution">
    <text evidence="1">The sequence shown here is derived from an EMBL/GenBank/DDBJ whole genome shotgun (WGS) entry which is preliminary data.</text>
</comment>
<evidence type="ECO:0008006" key="3">
    <source>
        <dbReference type="Google" id="ProtNLM"/>
    </source>
</evidence>
<reference evidence="1 2" key="1">
    <citation type="submission" date="2020-03" db="EMBL/GenBank/DDBJ databases">
        <title>Two novel Motilibacter sp.</title>
        <authorList>
            <person name="Liu S."/>
        </authorList>
    </citation>
    <scope>NUCLEOTIDE SEQUENCE [LARGE SCALE GENOMIC DNA]</scope>
    <source>
        <strain evidence="1 2">E257</strain>
    </source>
</reference>
<organism evidence="1 2">
    <name type="scientific">Motilibacter deserti</name>
    <dbReference type="NCBI Taxonomy" id="2714956"/>
    <lineage>
        <taxon>Bacteria</taxon>
        <taxon>Bacillati</taxon>
        <taxon>Actinomycetota</taxon>
        <taxon>Actinomycetes</taxon>
        <taxon>Motilibacterales</taxon>
        <taxon>Motilibacteraceae</taxon>
        <taxon>Motilibacter</taxon>
    </lineage>
</organism>
<proteinExistence type="predicted"/>
<gene>
    <name evidence="1" type="ORF">G9H71_08530</name>
</gene>
<dbReference type="Proteomes" id="UP000800981">
    <property type="component" value="Unassembled WGS sequence"/>
</dbReference>
<evidence type="ECO:0000313" key="1">
    <source>
        <dbReference type="EMBL" id="NHC13825.1"/>
    </source>
</evidence>
<dbReference type="EMBL" id="JAANNP010000003">
    <property type="protein sequence ID" value="NHC13825.1"/>
    <property type="molecule type" value="Genomic_DNA"/>
</dbReference>